<feature type="compositionally biased region" description="Polar residues" evidence="1">
    <location>
        <begin position="41"/>
        <end position="65"/>
    </location>
</feature>
<feature type="region of interest" description="Disordered" evidence="1">
    <location>
        <begin position="170"/>
        <end position="193"/>
    </location>
</feature>
<name>C5MA19_CANTT</name>
<dbReference type="Proteomes" id="UP000002037">
    <property type="component" value="Unassembled WGS sequence"/>
</dbReference>
<feature type="compositionally biased region" description="Polar residues" evidence="1">
    <location>
        <begin position="130"/>
        <end position="145"/>
    </location>
</feature>
<dbReference type="VEuPathDB" id="FungiDB:CTRG_02331"/>
<proteinExistence type="predicted"/>
<dbReference type="KEGG" id="ctp:CTRG_02331"/>
<organism evidence="2 3">
    <name type="scientific">Candida tropicalis (strain ATCC MYA-3404 / T1)</name>
    <name type="common">Yeast</name>
    <dbReference type="NCBI Taxonomy" id="294747"/>
    <lineage>
        <taxon>Eukaryota</taxon>
        <taxon>Fungi</taxon>
        <taxon>Dikarya</taxon>
        <taxon>Ascomycota</taxon>
        <taxon>Saccharomycotina</taxon>
        <taxon>Pichiomycetes</taxon>
        <taxon>Debaryomycetaceae</taxon>
        <taxon>Candida/Lodderomyces clade</taxon>
        <taxon>Candida</taxon>
    </lineage>
</organism>
<evidence type="ECO:0000256" key="1">
    <source>
        <dbReference type="SAM" id="MobiDB-lite"/>
    </source>
</evidence>
<dbReference type="STRING" id="294747.C5MA19"/>
<protein>
    <submittedName>
        <fullName evidence="2">Uncharacterized protein</fullName>
    </submittedName>
</protein>
<feature type="compositionally biased region" description="Polar residues" evidence="1">
    <location>
        <begin position="79"/>
        <end position="90"/>
    </location>
</feature>
<dbReference type="OrthoDB" id="10522337at2759"/>
<dbReference type="GeneID" id="8301772"/>
<gene>
    <name evidence="2" type="ORF">CTRG_02331</name>
</gene>
<evidence type="ECO:0000313" key="3">
    <source>
        <dbReference type="Proteomes" id="UP000002037"/>
    </source>
</evidence>
<keyword evidence="3" id="KW-1185">Reference proteome</keyword>
<dbReference type="RefSeq" id="XP_002548034.1">
    <property type="nucleotide sequence ID" value="XM_002547988.1"/>
</dbReference>
<dbReference type="EMBL" id="GG692397">
    <property type="protein sequence ID" value="EER33513.1"/>
    <property type="molecule type" value="Genomic_DNA"/>
</dbReference>
<accession>C5MA19</accession>
<dbReference type="AlphaFoldDB" id="C5MA19"/>
<feature type="compositionally biased region" description="Low complexity" evidence="1">
    <location>
        <begin position="103"/>
        <end position="122"/>
    </location>
</feature>
<sequence length="231" mass="25618">MIAKLMGVTYLKSKFHRSSNTAHTNDVNLESTADAPFPKIKSSNTIESTSTIKRSKSTNPSSSTKGKQKKHSNSHEIVTRSQVRRSNTVPSGIALKNFSLNRTSGTSSSLPNSPSLHNGLSLIEEYGPPSRTSSQDSTANYNLTPNNSGSNLMSLQHGYLTVDYNVKDDSSSLYTGKSNNRPDDYYDSDYDSDKNENDYDSVTNLWVFPRTSNNFSIPRTHGTKKKNVRFM</sequence>
<reference evidence="2 3" key="1">
    <citation type="journal article" date="2009" name="Nature">
        <title>Evolution of pathogenicity and sexual reproduction in eight Candida genomes.</title>
        <authorList>
            <person name="Butler G."/>
            <person name="Rasmussen M.D."/>
            <person name="Lin M.F."/>
            <person name="Santos M.A."/>
            <person name="Sakthikumar S."/>
            <person name="Munro C.A."/>
            <person name="Rheinbay E."/>
            <person name="Grabherr M."/>
            <person name="Forche A."/>
            <person name="Reedy J.L."/>
            <person name="Agrafioti I."/>
            <person name="Arnaud M.B."/>
            <person name="Bates S."/>
            <person name="Brown A.J."/>
            <person name="Brunke S."/>
            <person name="Costanzo M.C."/>
            <person name="Fitzpatrick D.A."/>
            <person name="de Groot P.W."/>
            <person name="Harris D."/>
            <person name="Hoyer L.L."/>
            <person name="Hube B."/>
            <person name="Klis F.M."/>
            <person name="Kodira C."/>
            <person name="Lennard N."/>
            <person name="Logue M.E."/>
            <person name="Martin R."/>
            <person name="Neiman A.M."/>
            <person name="Nikolaou E."/>
            <person name="Quail M.A."/>
            <person name="Quinn J."/>
            <person name="Santos M.C."/>
            <person name="Schmitzberger F.F."/>
            <person name="Sherlock G."/>
            <person name="Shah P."/>
            <person name="Silverstein K.A."/>
            <person name="Skrzypek M.S."/>
            <person name="Soll D."/>
            <person name="Staggs R."/>
            <person name="Stansfield I."/>
            <person name="Stumpf M.P."/>
            <person name="Sudbery P.E."/>
            <person name="Srikantha T."/>
            <person name="Zeng Q."/>
            <person name="Berman J."/>
            <person name="Berriman M."/>
            <person name="Heitman J."/>
            <person name="Gow N.A."/>
            <person name="Lorenz M.C."/>
            <person name="Birren B.W."/>
            <person name="Kellis M."/>
            <person name="Cuomo C.A."/>
        </authorList>
    </citation>
    <scope>NUCLEOTIDE SEQUENCE [LARGE SCALE GENOMIC DNA]</scope>
    <source>
        <strain evidence="3">ATCC MYA-3404 / T1</strain>
    </source>
</reference>
<evidence type="ECO:0000313" key="2">
    <source>
        <dbReference type="EMBL" id="EER33513.1"/>
    </source>
</evidence>
<feature type="region of interest" description="Disordered" evidence="1">
    <location>
        <begin position="26"/>
        <end position="145"/>
    </location>
</feature>
<dbReference type="HOGENOM" id="CLU_1034379_0_0_1"/>